<accession>A0A9P5ZQI8</accession>
<gene>
    <name evidence="1" type="ORF">BDN71DRAFT_1509438</name>
</gene>
<protein>
    <submittedName>
        <fullName evidence="1">Uncharacterized protein</fullName>
    </submittedName>
</protein>
<evidence type="ECO:0000313" key="2">
    <source>
        <dbReference type="Proteomes" id="UP000807025"/>
    </source>
</evidence>
<dbReference type="OrthoDB" id="3128859at2759"/>
<sequence length="454" mass="50394">MIDVGVSDIQRTIDLGDEVEIMMGLLKGRSGFYVGVDEAKAEIYLDDPASAEGKEAPQVIGRMVSIPFACIRTPPDTRNARIMAQSSQSGPTPFQLPPNTWNSQDSQAMYTGDPFRGLEVVIVDHALKGYEGHIVGSRLVNPYIIDNPNGGDDQSTEDTEDVAILEFEVNKLNHITSYTTRLSARHLQEKYSKLPIMEAIHLPPHLRRPKATGTVPDTQLPMAMTPCDGDSTWEGATHEYTSDLDVTFAAHDRFTRHWLRNPVMMHKKFQILILDTLFDDGSYRTDNAVSGYTVVTEAVDRWAERVFVKMGEQRNLSTKKILLKKIIPDNLFLRHGERVIVIGADVVGNDQIIGMAGWVNESPYSLDEGVQLVALAEPPGFAYVPEVRAVAVDLPQITGFVASHPVLLVPVPPSPNTLHPSIDNNDDDTTRTSLVYLCCLCACARLPEEFRWND</sequence>
<dbReference type="Proteomes" id="UP000807025">
    <property type="component" value="Unassembled WGS sequence"/>
</dbReference>
<name>A0A9P5ZQI8_PLEER</name>
<dbReference type="EMBL" id="MU154601">
    <property type="protein sequence ID" value="KAF9492423.1"/>
    <property type="molecule type" value="Genomic_DNA"/>
</dbReference>
<keyword evidence="2" id="KW-1185">Reference proteome</keyword>
<organism evidence="1 2">
    <name type="scientific">Pleurotus eryngii</name>
    <name type="common">Boletus of the steppes</name>
    <dbReference type="NCBI Taxonomy" id="5323"/>
    <lineage>
        <taxon>Eukaryota</taxon>
        <taxon>Fungi</taxon>
        <taxon>Dikarya</taxon>
        <taxon>Basidiomycota</taxon>
        <taxon>Agaricomycotina</taxon>
        <taxon>Agaricomycetes</taxon>
        <taxon>Agaricomycetidae</taxon>
        <taxon>Agaricales</taxon>
        <taxon>Pleurotineae</taxon>
        <taxon>Pleurotaceae</taxon>
        <taxon>Pleurotus</taxon>
    </lineage>
</organism>
<proteinExistence type="predicted"/>
<dbReference type="AlphaFoldDB" id="A0A9P5ZQI8"/>
<evidence type="ECO:0000313" key="1">
    <source>
        <dbReference type="EMBL" id="KAF9492423.1"/>
    </source>
</evidence>
<reference evidence="1" key="1">
    <citation type="submission" date="2020-11" db="EMBL/GenBank/DDBJ databases">
        <authorList>
            <consortium name="DOE Joint Genome Institute"/>
            <person name="Ahrendt S."/>
            <person name="Riley R."/>
            <person name="Andreopoulos W."/>
            <person name="Labutti K."/>
            <person name="Pangilinan J."/>
            <person name="Ruiz-Duenas F.J."/>
            <person name="Barrasa J.M."/>
            <person name="Sanchez-Garcia M."/>
            <person name="Camarero S."/>
            <person name="Miyauchi S."/>
            <person name="Serrano A."/>
            <person name="Linde D."/>
            <person name="Babiker R."/>
            <person name="Drula E."/>
            <person name="Ayuso-Fernandez I."/>
            <person name="Pacheco R."/>
            <person name="Padilla G."/>
            <person name="Ferreira P."/>
            <person name="Barriuso J."/>
            <person name="Kellner H."/>
            <person name="Castanera R."/>
            <person name="Alfaro M."/>
            <person name="Ramirez L."/>
            <person name="Pisabarro A.G."/>
            <person name="Kuo A."/>
            <person name="Tritt A."/>
            <person name="Lipzen A."/>
            <person name="He G."/>
            <person name="Yan M."/>
            <person name="Ng V."/>
            <person name="Cullen D."/>
            <person name="Martin F."/>
            <person name="Rosso M.-N."/>
            <person name="Henrissat B."/>
            <person name="Hibbett D."/>
            <person name="Martinez A.T."/>
            <person name="Grigoriev I.V."/>
        </authorList>
    </citation>
    <scope>NUCLEOTIDE SEQUENCE</scope>
    <source>
        <strain evidence="1">ATCC 90797</strain>
    </source>
</reference>
<comment type="caution">
    <text evidence="1">The sequence shown here is derived from an EMBL/GenBank/DDBJ whole genome shotgun (WGS) entry which is preliminary data.</text>
</comment>